<dbReference type="RefSeq" id="WP_290313497.1">
    <property type="nucleotide sequence ID" value="NZ_JAUFQC010000035.1"/>
</dbReference>
<proteinExistence type="predicted"/>
<sequence length="88" mass="9730">MLERYGRTQSRLALSIGQLDERSKSLPLLSLAPFSKGRHSAFILATTTEQRGCQPSPIFMKCLAKLTDTLSCLGRVTILQYSIRLGST</sequence>
<evidence type="ECO:0000313" key="1">
    <source>
        <dbReference type="EMBL" id="MDN3612765.1"/>
    </source>
</evidence>
<comment type="caution">
    <text evidence="1">The sequence shown here is derived from an EMBL/GenBank/DDBJ whole genome shotgun (WGS) entry which is preliminary data.</text>
</comment>
<protein>
    <submittedName>
        <fullName evidence="1">Uncharacterized protein</fullName>
    </submittedName>
</protein>
<name>A0ABT8C047_9VIBR</name>
<reference evidence="2" key="1">
    <citation type="journal article" date="2019" name="Int. J. Syst. Evol. Microbiol.">
        <title>The Global Catalogue of Microorganisms (GCM) 10K type strain sequencing project: providing services to taxonomists for standard genome sequencing and annotation.</title>
        <authorList>
            <consortium name="The Broad Institute Genomics Platform"/>
            <consortium name="The Broad Institute Genome Sequencing Center for Infectious Disease"/>
            <person name="Wu L."/>
            <person name="Ma J."/>
        </authorList>
    </citation>
    <scope>NUCLEOTIDE SEQUENCE [LARGE SCALE GENOMIC DNA]</scope>
    <source>
        <strain evidence="2">CECT 7398</strain>
    </source>
</reference>
<accession>A0ABT8C047</accession>
<evidence type="ECO:0000313" key="2">
    <source>
        <dbReference type="Proteomes" id="UP001238540"/>
    </source>
</evidence>
<keyword evidence="2" id="KW-1185">Reference proteome</keyword>
<dbReference type="EMBL" id="JAUFQC010000035">
    <property type="protein sequence ID" value="MDN3612765.1"/>
    <property type="molecule type" value="Genomic_DNA"/>
</dbReference>
<dbReference type="Proteomes" id="UP001238540">
    <property type="component" value="Unassembled WGS sequence"/>
</dbReference>
<gene>
    <name evidence="1" type="ORF">QWZ16_24735</name>
</gene>
<organism evidence="1 2">
    <name type="scientific">Vibrio ostreicida</name>
    <dbReference type="NCBI Taxonomy" id="526588"/>
    <lineage>
        <taxon>Bacteria</taxon>
        <taxon>Pseudomonadati</taxon>
        <taxon>Pseudomonadota</taxon>
        <taxon>Gammaproteobacteria</taxon>
        <taxon>Vibrionales</taxon>
        <taxon>Vibrionaceae</taxon>
        <taxon>Vibrio</taxon>
    </lineage>
</organism>